<keyword evidence="3" id="KW-0813">Transport</keyword>
<organism evidence="13 14">
    <name type="scientific">Romanomermis culicivorax</name>
    <name type="common">Nematode worm</name>
    <dbReference type="NCBI Taxonomy" id="13658"/>
    <lineage>
        <taxon>Eukaryota</taxon>
        <taxon>Metazoa</taxon>
        <taxon>Ecdysozoa</taxon>
        <taxon>Nematoda</taxon>
        <taxon>Enoplea</taxon>
        <taxon>Dorylaimia</taxon>
        <taxon>Mermithida</taxon>
        <taxon>Mermithoidea</taxon>
        <taxon>Mermithidae</taxon>
        <taxon>Romanomermis</taxon>
    </lineage>
</organism>
<evidence type="ECO:0000256" key="4">
    <source>
        <dbReference type="ARBA" id="ARBA00022452"/>
    </source>
</evidence>
<dbReference type="InterPro" id="IPR023614">
    <property type="entry name" value="Porin_dom_sf"/>
</dbReference>
<dbReference type="AlphaFoldDB" id="A0A915KK25"/>
<feature type="region of interest" description="Disordered" evidence="12">
    <location>
        <begin position="22"/>
        <end position="44"/>
    </location>
</feature>
<keyword evidence="8" id="KW-0626">Porin</keyword>
<accession>A0A915KK25</accession>
<dbReference type="Gene3D" id="2.40.160.10">
    <property type="entry name" value="Porin"/>
    <property type="match status" value="1"/>
</dbReference>
<evidence type="ECO:0000256" key="12">
    <source>
        <dbReference type="SAM" id="MobiDB-lite"/>
    </source>
</evidence>
<evidence type="ECO:0000256" key="7">
    <source>
        <dbReference type="ARBA" id="ARBA00022927"/>
    </source>
</evidence>
<keyword evidence="9" id="KW-0496">Mitochondrion</keyword>
<dbReference type="Pfam" id="PF01459">
    <property type="entry name" value="Porin_3"/>
    <property type="match status" value="1"/>
</dbReference>
<evidence type="ECO:0000256" key="8">
    <source>
        <dbReference type="ARBA" id="ARBA00023114"/>
    </source>
</evidence>
<comment type="function">
    <text evidence="11">Channel-forming protein essential for import of protein precursors into mitochondria. Specifically required for nnt-1 accumulation in the mitochondria and may be involved in the secretion of daf-28/insulin from the mitochondria. Required for embryonic and larval development.</text>
</comment>
<comment type="similarity">
    <text evidence="2">Belongs to the Tom40 family.</text>
</comment>
<dbReference type="GO" id="GO:0030150">
    <property type="term" value="P:protein import into mitochondrial matrix"/>
    <property type="evidence" value="ECO:0007669"/>
    <property type="project" value="InterPro"/>
</dbReference>
<evidence type="ECO:0000256" key="9">
    <source>
        <dbReference type="ARBA" id="ARBA00023128"/>
    </source>
</evidence>
<keyword evidence="5" id="KW-0812">Transmembrane</keyword>
<keyword evidence="13" id="KW-1185">Reference proteome</keyword>
<evidence type="ECO:0000256" key="11">
    <source>
        <dbReference type="ARBA" id="ARBA00053506"/>
    </source>
</evidence>
<keyword evidence="8" id="KW-0406">Ion transport</keyword>
<reference evidence="14" key="1">
    <citation type="submission" date="2022-11" db="UniProtKB">
        <authorList>
            <consortium name="WormBaseParasite"/>
        </authorList>
    </citation>
    <scope>IDENTIFICATION</scope>
</reference>
<dbReference type="GO" id="GO:0015288">
    <property type="term" value="F:porin activity"/>
    <property type="evidence" value="ECO:0007669"/>
    <property type="project" value="UniProtKB-KW"/>
</dbReference>
<dbReference type="WBParaSite" id="nRc.2.0.1.t39109-RA">
    <property type="protein sequence ID" value="nRc.2.0.1.t39109-RA"/>
    <property type="gene ID" value="nRc.2.0.1.g39109"/>
</dbReference>
<protein>
    <submittedName>
        <fullName evidence="14">Uncharacterized protein</fullName>
    </submittedName>
</protein>
<dbReference type="Proteomes" id="UP000887565">
    <property type="component" value="Unplaced"/>
</dbReference>
<dbReference type="FunFam" id="2.40.160.10:FF:000005">
    <property type="entry name" value="mitochondrial import receptor subunit TOM40 homolog"/>
    <property type="match status" value="1"/>
</dbReference>
<sequence>MGNKLAKCDGFVNPVHDLNSAKPSTTAYDGAKMSPTEESRMPPTANIDMTSRYAKLFEYNPGTVDDFHKKCKEVFPICFDGGKFMVQKGLSNHFQISHTVSLSPTLTGYRFGATYVGSSMFGPQEAFPVLLGDTDLSGNLTATAIHQLNDRLRLKAAAQIQKGKFAGAQLTTDYRFLAATASMTIANLDLVNESGIVVGSYLRKITKSIDLGIELVYQYSRQIPGGQLSNLSYLGKYTGRNFVTSAAVGKNQLHFCYYHKQDENVQFGVEWETNFRMGDSTATFGYQLDIPKTGVTFKASIDTNWTVGSTLEKKLTPLPFTLALSGMLNHVKHQSRFGVGLILG</sequence>
<evidence type="ECO:0000256" key="5">
    <source>
        <dbReference type="ARBA" id="ARBA00022692"/>
    </source>
</evidence>
<evidence type="ECO:0000256" key="3">
    <source>
        <dbReference type="ARBA" id="ARBA00022448"/>
    </source>
</evidence>
<keyword evidence="10" id="KW-0472">Membrane</keyword>
<proteinExistence type="inferred from homology"/>
<dbReference type="PANTHER" id="PTHR10802">
    <property type="entry name" value="MITOCHONDRIAL IMPORT RECEPTOR SUBUNIT TOM40"/>
    <property type="match status" value="1"/>
</dbReference>
<evidence type="ECO:0000256" key="10">
    <source>
        <dbReference type="ARBA" id="ARBA00023136"/>
    </source>
</evidence>
<keyword evidence="4" id="KW-1134">Transmembrane beta strand</keyword>
<keyword evidence="6" id="KW-1000">Mitochondrion outer membrane</keyword>
<evidence type="ECO:0000256" key="6">
    <source>
        <dbReference type="ARBA" id="ARBA00022787"/>
    </source>
</evidence>
<dbReference type="GO" id="GO:0008320">
    <property type="term" value="F:protein transmembrane transporter activity"/>
    <property type="evidence" value="ECO:0007669"/>
    <property type="project" value="InterPro"/>
</dbReference>
<evidence type="ECO:0000256" key="2">
    <source>
        <dbReference type="ARBA" id="ARBA00010510"/>
    </source>
</evidence>
<evidence type="ECO:0000313" key="13">
    <source>
        <dbReference type="Proteomes" id="UP000887565"/>
    </source>
</evidence>
<evidence type="ECO:0000313" key="14">
    <source>
        <dbReference type="WBParaSite" id="nRc.2.0.1.t39109-RA"/>
    </source>
</evidence>
<evidence type="ECO:0000256" key="1">
    <source>
        <dbReference type="ARBA" id="ARBA00004374"/>
    </source>
</evidence>
<dbReference type="InterPro" id="IPR037930">
    <property type="entry name" value="Tom40"/>
</dbReference>
<name>A0A915KK25_ROMCU</name>
<dbReference type="GO" id="GO:0046930">
    <property type="term" value="C:pore complex"/>
    <property type="evidence" value="ECO:0007669"/>
    <property type="project" value="UniProtKB-KW"/>
</dbReference>
<dbReference type="GO" id="GO:0005741">
    <property type="term" value="C:mitochondrial outer membrane"/>
    <property type="evidence" value="ECO:0007669"/>
    <property type="project" value="UniProtKB-SubCell"/>
</dbReference>
<comment type="subcellular location">
    <subcellularLocation>
        <location evidence="1">Mitochondrion outer membrane</location>
        <topology evidence="1">Multi-pass membrane protein</topology>
    </subcellularLocation>
</comment>
<dbReference type="CDD" id="cd07305">
    <property type="entry name" value="Porin3_Tom40"/>
    <property type="match status" value="1"/>
</dbReference>
<dbReference type="OMA" id="TRFNYRW"/>
<dbReference type="InterPro" id="IPR027246">
    <property type="entry name" value="Porin_Euk/Tom40"/>
</dbReference>
<keyword evidence="7" id="KW-0653">Protein transport</keyword>